<feature type="domain" description="YoaR-like putative peptidoglycan binding" evidence="2">
    <location>
        <begin position="82"/>
        <end position="194"/>
    </location>
</feature>
<sequence length="461" mass="52673">MVMKANKFTIFILIFSVACIIGYLFYAKDSSYRNKVYPGVYIDRIHFGGKTKEESIQYFMVKNKSLGRTKINIKYKNSTIASLKSEELNIQYDGKDIVERAYLIGRSSHFPSKIIQKINSLLGWKKYEFDSKLSYKMDKINELLNLNEEKYNKPAKNALFEFENGKVTSFRKEEKGNKIETNLFLKELDKNIQTLKIKPTNLNVKLTSAVIEPEISLAKANKYGIEELIGEGKSDYSHSIPERIHNIILASSKFHGVLIPKDKVFSFNKIIGDISSSTGYKPAYIIKGGKTVLGDGGGVCQISTTLFRAALNTGLPIIERNPHAYRVGYYENDSKPGFDATVFAPTVDFKFKNDTLAYILIQSELDKENNILRFKFYGKKDNRNVEMSPVSVYDIQPPPPPIFQDDPTQKKGFQKQIDFAAWGAKSYFEYKVKKDSKVITEHKFYSSYRPWQAIYLVGIAD</sequence>
<keyword evidence="1" id="KW-0812">Transmembrane</keyword>
<reference evidence="3 4" key="1">
    <citation type="journal article" date="2015" name="Nature">
        <title>rRNA introns, odd ribosomes, and small enigmatic genomes across a large radiation of phyla.</title>
        <authorList>
            <person name="Brown C.T."/>
            <person name="Hug L.A."/>
            <person name="Thomas B.C."/>
            <person name="Sharon I."/>
            <person name="Castelle C.J."/>
            <person name="Singh A."/>
            <person name="Wilkins M.J."/>
            <person name="Williams K.H."/>
            <person name="Banfield J.F."/>
        </authorList>
    </citation>
    <scope>NUCLEOTIDE SEQUENCE [LARGE SCALE GENOMIC DNA]</scope>
</reference>
<dbReference type="InterPro" id="IPR007391">
    <property type="entry name" value="Vancomycin_resist_VanW"/>
</dbReference>
<keyword evidence="1" id="KW-0472">Membrane</keyword>
<dbReference type="Pfam" id="PF04294">
    <property type="entry name" value="VanW"/>
    <property type="match status" value="1"/>
</dbReference>
<dbReference type="EMBL" id="LBRS01000001">
    <property type="protein sequence ID" value="KKQ02196.1"/>
    <property type="molecule type" value="Genomic_DNA"/>
</dbReference>
<dbReference type="Pfam" id="PF12229">
    <property type="entry name" value="PG_binding_4"/>
    <property type="match status" value="1"/>
</dbReference>
<gene>
    <name evidence="3" type="ORF">US11_C0001G0155</name>
</gene>
<dbReference type="InterPro" id="IPR022029">
    <property type="entry name" value="YoaR-like_PG-bd"/>
</dbReference>
<name>A0A0G0HE58_9BACT</name>
<evidence type="ECO:0000313" key="4">
    <source>
        <dbReference type="Proteomes" id="UP000034344"/>
    </source>
</evidence>
<protein>
    <recommendedName>
        <fullName evidence="2">YoaR-like putative peptidoglycan binding domain-containing protein</fullName>
    </recommendedName>
</protein>
<organism evidence="3 4">
    <name type="scientific">Candidatus Roizmanbacteria bacterium GW2011_GWA2_36_23</name>
    <dbReference type="NCBI Taxonomy" id="1618480"/>
    <lineage>
        <taxon>Bacteria</taxon>
        <taxon>Candidatus Roizmaniibacteriota</taxon>
    </lineage>
</organism>
<dbReference type="STRING" id="1618480.US11_C0001G0155"/>
<evidence type="ECO:0000256" key="1">
    <source>
        <dbReference type="SAM" id="Phobius"/>
    </source>
</evidence>
<dbReference type="PANTHER" id="PTHR35788:SF1">
    <property type="entry name" value="EXPORTED PROTEIN"/>
    <property type="match status" value="1"/>
</dbReference>
<comment type="caution">
    <text evidence="3">The sequence shown here is derived from an EMBL/GenBank/DDBJ whole genome shotgun (WGS) entry which is preliminary data.</text>
</comment>
<feature type="transmembrane region" description="Helical" evidence="1">
    <location>
        <begin position="7"/>
        <end position="26"/>
    </location>
</feature>
<dbReference type="Proteomes" id="UP000034344">
    <property type="component" value="Unassembled WGS sequence"/>
</dbReference>
<evidence type="ECO:0000259" key="2">
    <source>
        <dbReference type="Pfam" id="PF12229"/>
    </source>
</evidence>
<evidence type="ECO:0000313" key="3">
    <source>
        <dbReference type="EMBL" id="KKQ02196.1"/>
    </source>
</evidence>
<accession>A0A0G0HE58</accession>
<keyword evidence="1" id="KW-1133">Transmembrane helix</keyword>
<proteinExistence type="predicted"/>
<dbReference type="PROSITE" id="PS51257">
    <property type="entry name" value="PROKAR_LIPOPROTEIN"/>
    <property type="match status" value="1"/>
</dbReference>
<dbReference type="AlphaFoldDB" id="A0A0G0HE58"/>
<dbReference type="PANTHER" id="PTHR35788">
    <property type="entry name" value="EXPORTED PROTEIN-RELATED"/>
    <property type="match status" value="1"/>
</dbReference>
<dbReference type="InterPro" id="IPR052913">
    <property type="entry name" value="Glycopeptide_resist_protein"/>
</dbReference>